<dbReference type="Proteomes" id="UP000059847">
    <property type="component" value="Chromosome"/>
</dbReference>
<sequence>MKINKLYQFFIFASLGLGISSCTNVREINSDVADSKVVIKSYDGSLASAQEEPHAVTQVFKSKDHIDWSKPKDSKKVDEIKRIVKSYGGELQGLAYSDKGIIETADIYILNANISTVKRVQLKETLSELIGNPIVVNIQNSRLTNEMGRLEILQPSVANQNQMPRFSIDNDEQVNEVARIVEIHGAKLQSLGYSGDSELNLSISYYPKKLTISEFENLEADLEVLTGLKVTVFKKSVIIKPL</sequence>
<evidence type="ECO:0000313" key="2">
    <source>
        <dbReference type="Proteomes" id="UP000059847"/>
    </source>
</evidence>
<dbReference type="AlphaFoldDB" id="A0A0M5MJA8"/>
<protein>
    <recommendedName>
        <fullName evidence="3">Lipoprotein</fullName>
    </recommendedName>
</protein>
<dbReference type="OrthoDB" id="9880935at2"/>
<dbReference type="PROSITE" id="PS51257">
    <property type="entry name" value="PROKAR_LIPOPROTEIN"/>
    <property type="match status" value="1"/>
</dbReference>
<dbReference type="EMBL" id="CP012678">
    <property type="protein sequence ID" value="ALF59230.1"/>
    <property type="molecule type" value="Genomic_DNA"/>
</dbReference>
<proteinExistence type="predicted"/>
<name>A0A0M5MJA8_9GAMM</name>
<organism evidence="1 2">
    <name type="scientific">Psychrobacter urativorans</name>
    <dbReference type="NCBI Taxonomy" id="45610"/>
    <lineage>
        <taxon>Bacteria</taxon>
        <taxon>Pseudomonadati</taxon>
        <taxon>Pseudomonadota</taxon>
        <taxon>Gammaproteobacteria</taxon>
        <taxon>Moraxellales</taxon>
        <taxon>Moraxellaceae</taxon>
        <taxon>Psychrobacter</taxon>
    </lineage>
</organism>
<evidence type="ECO:0008006" key="3">
    <source>
        <dbReference type="Google" id="ProtNLM"/>
    </source>
</evidence>
<dbReference type="RefSeq" id="WP_062533625.1">
    <property type="nucleotide sequence ID" value="NZ_CP012678.1"/>
</dbReference>
<accession>A0A0M5MJA8</accession>
<dbReference type="STRING" id="45610.AOC03_03510"/>
<reference evidence="1 2" key="1">
    <citation type="submission" date="2015-09" db="EMBL/GenBank/DDBJ databases">
        <title>Complete genome of Psychrobacter urativorans R10.10B.</title>
        <authorList>
            <person name="See-Too W.S."/>
            <person name="Chan K.G."/>
        </authorList>
    </citation>
    <scope>NUCLEOTIDE SEQUENCE [LARGE SCALE GENOMIC DNA]</scope>
    <source>
        <strain evidence="1 2">R10.10B</strain>
    </source>
</reference>
<keyword evidence="2" id="KW-1185">Reference proteome</keyword>
<evidence type="ECO:0000313" key="1">
    <source>
        <dbReference type="EMBL" id="ALF59230.1"/>
    </source>
</evidence>
<dbReference type="KEGG" id="pur:AOC03_03510"/>
<gene>
    <name evidence="1" type="ORF">AOC03_03510</name>
</gene>